<dbReference type="EMBL" id="JAHQCW010000009">
    <property type="protein sequence ID" value="MBU9736367.1"/>
    <property type="molecule type" value="Genomic_DNA"/>
</dbReference>
<dbReference type="InterPro" id="IPR013785">
    <property type="entry name" value="Aldolase_TIM"/>
</dbReference>
<dbReference type="Proteomes" id="UP000712157">
    <property type="component" value="Unassembled WGS sequence"/>
</dbReference>
<dbReference type="SUPFAM" id="SSF51569">
    <property type="entry name" value="Aldolase"/>
    <property type="match status" value="1"/>
</dbReference>
<feature type="binding site" evidence="2">
    <location>
        <begin position="229"/>
        <end position="232"/>
    </location>
    <ligand>
        <name>dihydroxyacetone phosphate</name>
        <dbReference type="ChEBI" id="CHEBI:57642"/>
    </ligand>
</feature>
<feature type="binding site" evidence="3">
    <location>
        <position position="207"/>
    </location>
    <ligand>
        <name>Zn(2+)</name>
        <dbReference type="ChEBI" id="CHEBI:29105"/>
        <label>1</label>
        <note>catalytic</note>
    </ligand>
</feature>
<feature type="binding site" evidence="2">
    <location>
        <position position="180"/>
    </location>
    <ligand>
        <name>dihydroxyacetone phosphate</name>
        <dbReference type="ChEBI" id="CHEBI:57642"/>
    </ligand>
</feature>
<keyword evidence="5" id="KW-1185">Reference proteome</keyword>
<dbReference type="InterPro" id="IPR000771">
    <property type="entry name" value="FBA_II"/>
</dbReference>
<gene>
    <name evidence="4" type="ORF">KTH89_07455</name>
</gene>
<feature type="binding site" evidence="3">
    <location>
        <position position="83"/>
    </location>
    <ligand>
        <name>Zn(2+)</name>
        <dbReference type="ChEBI" id="CHEBI:29105"/>
        <label>1</label>
        <note>catalytic</note>
    </ligand>
</feature>
<dbReference type="GO" id="GO:0016832">
    <property type="term" value="F:aldehyde-lyase activity"/>
    <property type="evidence" value="ECO:0007669"/>
    <property type="project" value="InterPro"/>
</dbReference>
<reference evidence="4" key="1">
    <citation type="submission" date="2021-06" db="EMBL/GenBank/DDBJ databases">
        <title>Description of novel taxa of the family Lachnospiraceae.</title>
        <authorList>
            <person name="Chaplin A.V."/>
            <person name="Sokolova S.R."/>
            <person name="Pikina A.P."/>
            <person name="Korzhanova M."/>
            <person name="Belova V."/>
            <person name="Korostin D."/>
            <person name="Efimov B.A."/>
        </authorList>
    </citation>
    <scope>NUCLEOTIDE SEQUENCE</scope>
    <source>
        <strain evidence="4">ASD5720</strain>
    </source>
</reference>
<evidence type="ECO:0000313" key="5">
    <source>
        <dbReference type="Proteomes" id="UP000712157"/>
    </source>
</evidence>
<dbReference type="InterPro" id="IPR050246">
    <property type="entry name" value="Class_II_FBP_aldolase"/>
</dbReference>
<evidence type="ECO:0000256" key="2">
    <source>
        <dbReference type="PIRSR" id="PIRSR001359-2"/>
    </source>
</evidence>
<proteinExistence type="predicted"/>
<evidence type="ECO:0000313" key="4">
    <source>
        <dbReference type="EMBL" id="MBU9736367.1"/>
    </source>
</evidence>
<dbReference type="AlphaFoldDB" id="A0A949NAD7"/>
<evidence type="ECO:0000256" key="1">
    <source>
        <dbReference type="PIRSR" id="PIRSR001359-1"/>
    </source>
</evidence>
<feature type="binding site" evidence="2">
    <location>
        <begin position="208"/>
        <end position="210"/>
    </location>
    <ligand>
        <name>dihydroxyacetone phosphate</name>
        <dbReference type="ChEBI" id="CHEBI:57642"/>
    </ligand>
</feature>
<dbReference type="NCBIfam" id="TIGR00167">
    <property type="entry name" value="cbbA"/>
    <property type="match status" value="1"/>
</dbReference>
<evidence type="ECO:0000256" key="3">
    <source>
        <dbReference type="PIRSR" id="PIRSR001359-3"/>
    </source>
</evidence>
<name>A0A949NAD7_9FIRM</name>
<dbReference type="PIRSF" id="PIRSF001359">
    <property type="entry name" value="F_bP_aldolase_II"/>
    <property type="match status" value="1"/>
</dbReference>
<feature type="active site" description="Proton donor" evidence="1">
    <location>
        <position position="82"/>
    </location>
</feature>
<dbReference type="GO" id="GO:0005975">
    <property type="term" value="P:carbohydrate metabolic process"/>
    <property type="evidence" value="ECO:0007669"/>
    <property type="project" value="InterPro"/>
</dbReference>
<feature type="binding site" evidence="3">
    <location>
        <position position="134"/>
    </location>
    <ligand>
        <name>Zn(2+)</name>
        <dbReference type="ChEBI" id="CHEBI:29105"/>
        <label>2</label>
    </ligand>
</feature>
<organism evidence="4 5">
    <name type="scientific">Diplocloster agilis</name>
    <dbReference type="NCBI Taxonomy" id="2850323"/>
    <lineage>
        <taxon>Bacteria</taxon>
        <taxon>Bacillati</taxon>
        <taxon>Bacillota</taxon>
        <taxon>Clostridia</taxon>
        <taxon>Lachnospirales</taxon>
        <taxon>Lachnospiraceae</taxon>
        <taxon>Diplocloster</taxon>
    </lineage>
</organism>
<comment type="caution">
    <text evidence="4">The sequence shown here is derived from an EMBL/GenBank/DDBJ whole genome shotgun (WGS) entry which is preliminary data.</text>
</comment>
<dbReference type="PANTHER" id="PTHR30304">
    <property type="entry name" value="D-TAGATOSE-1,6-BISPHOSPHATE ALDOLASE"/>
    <property type="match status" value="1"/>
</dbReference>
<keyword evidence="3" id="KW-0862">Zinc</keyword>
<comment type="cofactor">
    <cofactor evidence="3">
        <name>Zn(2+)</name>
        <dbReference type="ChEBI" id="CHEBI:29105"/>
    </cofactor>
    <text evidence="3">Binds 2 Zn(2+) ions per subunit. One is catalytic and the other provides a structural contribution.</text>
</comment>
<protein>
    <submittedName>
        <fullName evidence="4">Class II fructose-bisphosphate aldolase</fullName>
    </submittedName>
</protein>
<dbReference type="GO" id="GO:0008270">
    <property type="term" value="F:zinc ion binding"/>
    <property type="evidence" value="ECO:0007669"/>
    <property type="project" value="InterPro"/>
</dbReference>
<accession>A0A949NAD7</accession>
<dbReference type="RefSeq" id="WP_238721237.1">
    <property type="nucleotide sequence ID" value="NZ_JAHQCW010000009.1"/>
</dbReference>
<dbReference type="PANTHER" id="PTHR30304:SF0">
    <property type="entry name" value="D-TAGATOSE-1,6-BISPHOSPHATE ALDOLASE SUBUNIT GATY-RELATED"/>
    <property type="match status" value="1"/>
</dbReference>
<dbReference type="Gene3D" id="3.20.20.70">
    <property type="entry name" value="Aldolase class I"/>
    <property type="match status" value="1"/>
</dbReference>
<dbReference type="Pfam" id="PF01116">
    <property type="entry name" value="F_bP_aldolase"/>
    <property type="match status" value="1"/>
</dbReference>
<keyword evidence="3" id="KW-0479">Metal-binding</keyword>
<feature type="binding site" evidence="3">
    <location>
        <position position="104"/>
    </location>
    <ligand>
        <name>Zn(2+)</name>
        <dbReference type="ChEBI" id="CHEBI:29105"/>
        <label>2</label>
    </ligand>
</feature>
<feature type="binding site" evidence="3">
    <location>
        <position position="179"/>
    </location>
    <ligand>
        <name>Zn(2+)</name>
        <dbReference type="ChEBI" id="CHEBI:29105"/>
        <label>1</label>
        <note>catalytic</note>
    </ligand>
</feature>
<dbReference type="PROSITE" id="PS00602">
    <property type="entry name" value="ALDOLASE_CLASS_II_1"/>
    <property type="match status" value="1"/>
</dbReference>
<sequence>MSLERVRDILAEADRHGTAVLAFDAMNYAMIAAAVQGAAAAKRPVIVMLYPEMAGYVSLEGFLALVKEQARQVRIPVGIHLDHCSDFAYIVRALKAGFPSVMADGSLLPLDENIAFTASVVRTAKAFGADVEGELGHVGKAANEGDYIVSDLYTPVEEARVFAEATGVTALAIAFGSAHGNYTRPPKLDITRLKKINQAVKTPLVLHGGSGIPKEQLTEAFHNGINKFNVGTEFSYLNQKYTGQYFEQEMERDGACGHVEYAREKLSAYIAEKCRLTTCTAEPGTTGNSLEEIL</sequence>